<sequence>MGRPRGTSAFTELVEHRGHALLRTAYLLVGDHQLAEDLLQEALVKTLIALPRIRDISRIEGYVRQTMVRTVIGWRRRRSFHERPSDALPEAPIDDGADVVATHQLLVAHLRGLPPRQRTAIVLRYYEDLSVAQTAELMDCSVGAVKSHVSTGLARLRERMGPSLDLVPTGEEELTS</sequence>
<dbReference type="Pfam" id="PF08281">
    <property type="entry name" value="Sigma70_r4_2"/>
    <property type="match status" value="1"/>
</dbReference>
<name>A0ABP5JYQ1_9ACTN</name>
<keyword evidence="5" id="KW-0804">Transcription</keyword>
<dbReference type="Gene3D" id="1.10.10.10">
    <property type="entry name" value="Winged helix-like DNA-binding domain superfamily/Winged helix DNA-binding domain"/>
    <property type="match status" value="1"/>
</dbReference>
<evidence type="ECO:0000256" key="5">
    <source>
        <dbReference type="ARBA" id="ARBA00023163"/>
    </source>
</evidence>
<feature type="domain" description="RNA polymerase sigma-70 region 2" evidence="6">
    <location>
        <begin position="13"/>
        <end position="79"/>
    </location>
</feature>
<evidence type="ECO:0000259" key="7">
    <source>
        <dbReference type="Pfam" id="PF08281"/>
    </source>
</evidence>
<organism evidence="8 9">
    <name type="scientific">Nocardioides bigeumensis</name>
    <dbReference type="NCBI Taxonomy" id="433657"/>
    <lineage>
        <taxon>Bacteria</taxon>
        <taxon>Bacillati</taxon>
        <taxon>Actinomycetota</taxon>
        <taxon>Actinomycetes</taxon>
        <taxon>Propionibacteriales</taxon>
        <taxon>Nocardioidaceae</taxon>
        <taxon>Nocardioides</taxon>
    </lineage>
</organism>
<evidence type="ECO:0000256" key="4">
    <source>
        <dbReference type="ARBA" id="ARBA00023125"/>
    </source>
</evidence>
<dbReference type="InterPro" id="IPR014325">
    <property type="entry name" value="RNA_pol_sigma-E_actinobac"/>
</dbReference>
<dbReference type="EMBL" id="BAAAQQ010000011">
    <property type="protein sequence ID" value="GAA2124743.1"/>
    <property type="molecule type" value="Genomic_DNA"/>
</dbReference>
<dbReference type="InterPro" id="IPR013324">
    <property type="entry name" value="RNA_pol_sigma_r3/r4-like"/>
</dbReference>
<dbReference type="InterPro" id="IPR039425">
    <property type="entry name" value="RNA_pol_sigma-70-like"/>
</dbReference>
<proteinExistence type="inferred from homology"/>
<dbReference type="SUPFAM" id="SSF88659">
    <property type="entry name" value="Sigma3 and sigma4 domains of RNA polymerase sigma factors"/>
    <property type="match status" value="1"/>
</dbReference>
<evidence type="ECO:0000313" key="9">
    <source>
        <dbReference type="Proteomes" id="UP001500575"/>
    </source>
</evidence>
<dbReference type="CDD" id="cd06171">
    <property type="entry name" value="Sigma70_r4"/>
    <property type="match status" value="1"/>
</dbReference>
<dbReference type="InterPro" id="IPR007627">
    <property type="entry name" value="RNA_pol_sigma70_r2"/>
</dbReference>
<dbReference type="Gene3D" id="1.10.1740.10">
    <property type="match status" value="1"/>
</dbReference>
<comment type="caution">
    <text evidence="8">The sequence shown here is derived from an EMBL/GenBank/DDBJ whole genome shotgun (WGS) entry which is preliminary data.</text>
</comment>
<dbReference type="SUPFAM" id="SSF88946">
    <property type="entry name" value="Sigma2 domain of RNA polymerase sigma factors"/>
    <property type="match status" value="1"/>
</dbReference>
<dbReference type="NCBIfam" id="TIGR02937">
    <property type="entry name" value="sigma70-ECF"/>
    <property type="match status" value="1"/>
</dbReference>
<dbReference type="Proteomes" id="UP001500575">
    <property type="component" value="Unassembled WGS sequence"/>
</dbReference>
<dbReference type="NCBIfam" id="TIGR02983">
    <property type="entry name" value="SigE-fam_strep"/>
    <property type="match status" value="1"/>
</dbReference>
<comment type="similarity">
    <text evidence="1">Belongs to the sigma-70 factor family. ECF subfamily.</text>
</comment>
<feature type="domain" description="RNA polymerase sigma factor 70 region 4 type 2" evidence="7">
    <location>
        <begin position="108"/>
        <end position="156"/>
    </location>
</feature>
<evidence type="ECO:0000256" key="2">
    <source>
        <dbReference type="ARBA" id="ARBA00023015"/>
    </source>
</evidence>
<accession>A0ABP5JYQ1</accession>
<reference evidence="9" key="1">
    <citation type="journal article" date="2019" name="Int. J. Syst. Evol. Microbiol.">
        <title>The Global Catalogue of Microorganisms (GCM) 10K type strain sequencing project: providing services to taxonomists for standard genome sequencing and annotation.</title>
        <authorList>
            <consortium name="The Broad Institute Genomics Platform"/>
            <consortium name="The Broad Institute Genome Sequencing Center for Infectious Disease"/>
            <person name="Wu L."/>
            <person name="Ma J."/>
        </authorList>
    </citation>
    <scope>NUCLEOTIDE SEQUENCE [LARGE SCALE GENOMIC DNA]</scope>
    <source>
        <strain evidence="9">JCM 16021</strain>
    </source>
</reference>
<dbReference type="InterPro" id="IPR013249">
    <property type="entry name" value="RNA_pol_sigma70_r4_t2"/>
</dbReference>
<evidence type="ECO:0000256" key="3">
    <source>
        <dbReference type="ARBA" id="ARBA00023082"/>
    </source>
</evidence>
<dbReference type="InterPro" id="IPR014284">
    <property type="entry name" value="RNA_pol_sigma-70_dom"/>
</dbReference>
<dbReference type="InterPro" id="IPR036388">
    <property type="entry name" value="WH-like_DNA-bd_sf"/>
</dbReference>
<keyword evidence="4" id="KW-0238">DNA-binding</keyword>
<dbReference type="RefSeq" id="WP_344303736.1">
    <property type="nucleotide sequence ID" value="NZ_BAAAQQ010000011.1"/>
</dbReference>
<gene>
    <name evidence="8" type="ORF">GCM10009843_21710</name>
</gene>
<dbReference type="Pfam" id="PF04542">
    <property type="entry name" value="Sigma70_r2"/>
    <property type="match status" value="1"/>
</dbReference>
<keyword evidence="9" id="KW-1185">Reference proteome</keyword>
<evidence type="ECO:0000313" key="8">
    <source>
        <dbReference type="EMBL" id="GAA2124743.1"/>
    </source>
</evidence>
<evidence type="ECO:0000256" key="1">
    <source>
        <dbReference type="ARBA" id="ARBA00010641"/>
    </source>
</evidence>
<dbReference type="InterPro" id="IPR013325">
    <property type="entry name" value="RNA_pol_sigma_r2"/>
</dbReference>
<keyword evidence="2" id="KW-0805">Transcription regulation</keyword>
<evidence type="ECO:0000259" key="6">
    <source>
        <dbReference type="Pfam" id="PF04542"/>
    </source>
</evidence>
<dbReference type="PANTHER" id="PTHR43133:SF50">
    <property type="entry name" value="ECF RNA POLYMERASE SIGMA FACTOR SIGM"/>
    <property type="match status" value="1"/>
</dbReference>
<dbReference type="PANTHER" id="PTHR43133">
    <property type="entry name" value="RNA POLYMERASE ECF-TYPE SIGMA FACTO"/>
    <property type="match status" value="1"/>
</dbReference>
<keyword evidence="3" id="KW-0731">Sigma factor</keyword>
<protein>
    <submittedName>
        <fullName evidence="8">SigE family RNA polymerase sigma factor</fullName>
    </submittedName>
</protein>